<accession>A0A1C7MFH7</accession>
<dbReference type="OMA" id="HYVHFKR"/>
<protein>
    <submittedName>
        <fullName evidence="3">Uncharacterized protein C17H9.06c</fullName>
    </submittedName>
</protein>
<feature type="compositionally biased region" description="Basic and acidic residues" evidence="1">
    <location>
        <begin position="78"/>
        <end position="91"/>
    </location>
</feature>
<keyword evidence="4" id="KW-1185">Reference proteome</keyword>
<feature type="region of interest" description="Disordered" evidence="1">
    <location>
        <begin position="140"/>
        <end position="177"/>
    </location>
</feature>
<evidence type="ECO:0000256" key="1">
    <source>
        <dbReference type="SAM" id="MobiDB-lite"/>
    </source>
</evidence>
<feature type="compositionally biased region" description="Acidic residues" evidence="1">
    <location>
        <begin position="217"/>
        <end position="226"/>
    </location>
</feature>
<dbReference type="PANTHER" id="PTHR14689:SF0">
    <property type="entry name" value="COILED-COIL DOMAIN-CONTAINING PROTEIN 82"/>
    <property type="match status" value="1"/>
</dbReference>
<organism evidence="3 4">
    <name type="scientific">Grifola frondosa</name>
    <name type="common">Maitake</name>
    <name type="synonym">Polyporus frondosus</name>
    <dbReference type="NCBI Taxonomy" id="5627"/>
    <lineage>
        <taxon>Eukaryota</taxon>
        <taxon>Fungi</taxon>
        <taxon>Dikarya</taxon>
        <taxon>Basidiomycota</taxon>
        <taxon>Agaricomycotina</taxon>
        <taxon>Agaricomycetes</taxon>
        <taxon>Polyporales</taxon>
        <taxon>Grifolaceae</taxon>
        <taxon>Grifola</taxon>
    </lineage>
</organism>
<dbReference type="OrthoDB" id="21499at2759"/>
<name>A0A1C7MFH7_GRIFR</name>
<dbReference type="EMBL" id="LUGG01000004">
    <property type="protein sequence ID" value="OBZ75568.1"/>
    <property type="molecule type" value="Genomic_DNA"/>
</dbReference>
<comment type="caution">
    <text evidence="3">The sequence shown here is derived from an EMBL/GenBank/DDBJ whole genome shotgun (WGS) entry which is preliminary data.</text>
</comment>
<dbReference type="AlphaFoldDB" id="A0A1C7MFH7"/>
<feature type="compositionally biased region" description="Basic and acidic residues" evidence="1">
    <location>
        <begin position="397"/>
        <end position="406"/>
    </location>
</feature>
<feature type="compositionally biased region" description="Acidic residues" evidence="1">
    <location>
        <begin position="165"/>
        <end position="177"/>
    </location>
</feature>
<feature type="domain" description="DUF4211" evidence="2">
    <location>
        <begin position="259"/>
        <end position="393"/>
    </location>
</feature>
<evidence type="ECO:0000313" key="3">
    <source>
        <dbReference type="EMBL" id="OBZ75568.1"/>
    </source>
</evidence>
<proteinExistence type="predicted"/>
<reference evidence="3 4" key="1">
    <citation type="submission" date="2016-03" db="EMBL/GenBank/DDBJ databases">
        <title>Whole genome sequencing of Grifola frondosa 9006-11.</title>
        <authorList>
            <person name="Min B."/>
            <person name="Park H."/>
            <person name="Kim J.-G."/>
            <person name="Cho H."/>
            <person name="Oh Y.-L."/>
            <person name="Kong W.-S."/>
            <person name="Choi I.-G."/>
        </authorList>
    </citation>
    <scope>NUCLEOTIDE SEQUENCE [LARGE SCALE GENOMIC DNA]</scope>
    <source>
        <strain evidence="3 4">9006-11</strain>
    </source>
</reference>
<dbReference type="Proteomes" id="UP000092993">
    <property type="component" value="Unassembled WGS sequence"/>
</dbReference>
<feature type="compositionally biased region" description="Low complexity" evidence="1">
    <location>
        <begin position="25"/>
        <end position="36"/>
    </location>
</feature>
<dbReference type="PANTHER" id="PTHR14689">
    <property type="entry name" value="PHORBOL-ESTER_DAG-TYPE DOMAIN-CONTAINING PROTEIN"/>
    <property type="match status" value="1"/>
</dbReference>
<dbReference type="GO" id="GO:0005634">
    <property type="term" value="C:nucleus"/>
    <property type="evidence" value="ECO:0007669"/>
    <property type="project" value="TreeGrafter"/>
</dbReference>
<evidence type="ECO:0000313" key="4">
    <source>
        <dbReference type="Proteomes" id="UP000092993"/>
    </source>
</evidence>
<sequence>MPRKSKRTDSPNTLTQKTLDRFLGSSSPSTSRTTLPQPSPTTRRRATKKRVDSSLLPIERSKEDDDGSDSSNVGAIHFEPELRDTSDEGSPRRAPTKKRRILRAVSDDGSPVPPSNQEETIGVEVVWKGRRPGAKRNQILDDEEEEEVQPKRRKLVKGIRPPSPEYEEPDLMDEVDEDKIIDKRLRTRNKKSKFQKNLEKLRKKKRGEAVQLKLESSDSDDEEDEMVPFVGAKQDVAGASHSSHSSHDDESDAENEDPFIVEDDDAVVAELPTEFSMNTFQDLIHHFKIICQLFVHLAVQEESHRGLAMEQLLEQRYFSVPLLVIRRKLTGMRDQLVASSVWRPSFKKALETYPTFELTQLDFAEQGCDACHLGGRLSTVEGQLSGSPYDETNYESLETHDTHEAEPSNGEEDREIKKRFHFGRFCARRTRVYHLFSHWEYHLYTSLQFEVNTLRNGAAGRGFVRVAYEKQPPDDLTDADGIMDWLDERGIINGEWQKIKQMMESARHLEMRKGEDVD</sequence>
<gene>
    <name evidence="3" type="ORF">A0H81_04219</name>
</gene>
<feature type="region of interest" description="Disordered" evidence="1">
    <location>
        <begin position="382"/>
        <end position="413"/>
    </location>
</feature>
<dbReference type="STRING" id="5627.A0A1C7MFH7"/>
<evidence type="ECO:0000259" key="2">
    <source>
        <dbReference type="Pfam" id="PF13926"/>
    </source>
</evidence>
<feature type="region of interest" description="Disordered" evidence="1">
    <location>
        <begin position="205"/>
        <end position="256"/>
    </location>
</feature>
<dbReference type="InterPro" id="IPR025451">
    <property type="entry name" value="DUF4211"/>
</dbReference>
<feature type="region of interest" description="Disordered" evidence="1">
    <location>
        <begin position="1"/>
        <end position="120"/>
    </location>
</feature>
<dbReference type="Pfam" id="PF13926">
    <property type="entry name" value="DUF4211"/>
    <property type="match status" value="1"/>
</dbReference>